<dbReference type="SMR" id="A0A0F6WPE6"/>
<dbReference type="Pfam" id="PF13601">
    <property type="entry name" value="HTH_34"/>
    <property type="match status" value="1"/>
</dbReference>
<sequence length="102" mass="11274">MNLEEARIALNDTIHSPVRLALMAALNSVDSADYQSLREELGVSYSLLSKHAAILEQAGYLKISKAFDGRTPITHLNLTRDGRQAFQSYLSALDRLVRGLTT</sequence>
<dbReference type="GeneID" id="1021234"/>
<evidence type="ECO:0000259" key="1">
    <source>
        <dbReference type="Pfam" id="PF13601"/>
    </source>
</evidence>
<feature type="domain" description="Winged helix DNA-binding" evidence="1">
    <location>
        <begin position="18"/>
        <end position="97"/>
    </location>
</feature>
<dbReference type="PATRIC" id="fig|92706.3.peg.209"/>
<gene>
    <name evidence="2" type="ORF">YH66_01040</name>
</gene>
<accession>A0A0F6WPE6</accession>
<organism evidence="2 3">
    <name type="scientific">[Brevibacterium] flavum</name>
    <dbReference type="NCBI Taxonomy" id="92706"/>
    <lineage>
        <taxon>Bacteria</taxon>
        <taxon>Bacillati</taxon>
        <taxon>Actinomycetota</taxon>
        <taxon>Actinomycetes</taxon>
        <taxon>Mycobacteriales</taxon>
        <taxon>Corynebacteriaceae</taxon>
        <taxon>Corynebacterium</taxon>
    </lineage>
</organism>
<dbReference type="InterPro" id="IPR036388">
    <property type="entry name" value="WH-like_DNA-bd_sf"/>
</dbReference>
<dbReference type="HOGENOM" id="CLU_142189_0_3_11"/>
<dbReference type="Gene3D" id="1.10.10.10">
    <property type="entry name" value="Winged helix-like DNA-binding domain superfamily/Winged helix DNA-binding domain"/>
    <property type="match status" value="1"/>
</dbReference>
<dbReference type="AlphaFoldDB" id="A0A0F6WPE6"/>
<evidence type="ECO:0000313" key="2">
    <source>
        <dbReference type="EMBL" id="AKF26238.1"/>
    </source>
</evidence>
<dbReference type="PANTHER" id="PTHR37318:SF1">
    <property type="entry name" value="BSL7504 PROTEIN"/>
    <property type="match status" value="1"/>
</dbReference>
<keyword evidence="3" id="KW-1185">Reference proteome</keyword>
<reference evidence="2 3" key="1">
    <citation type="submission" date="2015-04" db="EMBL/GenBank/DDBJ databases">
        <title>Complete Genome Sequence of Brevibacterium flavum ATCC 15168.</title>
        <authorList>
            <person name="Ahn J."/>
            <person name="Park G."/>
            <person name="Jeon W."/>
            <person name="Jang Y."/>
            <person name="Jang M."/>
            <person name="Lee H."/>
            <person name="Lee H."/>
        </authorList>
    </citation>
    <scope>NUCLEOTIDE SEQUENCE [LARGE SCALE GENOMIC DNA]</scope>
    <source>
        <strain evidence="2 3">ATCC 15168</strain>
    </source>
</reference>
<dbReference type="PANTHER" id="PTHR37318">
    <property type="entry name" value="BSL7504 PROTEIN"/>
    <property type="match status" value="1"/>
</dbReference>
<name>A0A0F6WPE6_9CORY</name>
<dbReference type="SUPFAM" id="SSF46785">
    <property type="entry name" value="Winged helix' DNA-binding domain"/>
    <property type="match status" value="1"/>
</dbReference>
<evidence type="ECO:0000313" key="3">
    <source>
        <dbReference type="Proteomes" id="UP000034037"/>
    </source>
</evidence>
<dbReference type="Proteomes" id="UP000034037">
    <property type="component" value="Chromosome"/>
</dbReference>
<dbReference type="RefSeq" id="WP_003862490.1">
    <property type="nucleotide sequence ID" value="NZ_CP011309.1"/>
</dbReference>
<proteinExistence type="predicted"/>
<dbReference type="InterPro" id="IPR027395">
    <property type="entry name" value="WH_DNA-bd_dom"/>
</dbReference>
<dbReference type="EMBL" id="CP011309">
    <property type="protein sequence ID" value="AKF26238.1"/>
    <property type="molecule type" value="Genomic_DNA"/>
</dbReference>
<dbReference type="InterPro" id="IPR036390">
    <property type="entry name" value="WH_DNA-bd_sf"/>
</dbReference>
<protein>
    <submittedName>
        <fullName evidence="2">Transcriptional regulator</fullName>
    </submittedName>
</protein>